<protein>
    <submittedName>
        <fullName evidence="2">Uncharacterized protein</fullName>
    </submittedName>
</protein>
<proteinExistence type="predicted"/>
<evidence type="ECO:0000256" key="1">
    <source>
        <dbReference type="SAM" id="MobiDB-lite"/>
    </source>
</evidence>
<evidence type="ECO:0000313" key="2">
    <source>
        <dbReference type="EMBL" id="ESK86609.1"/>
    </source>
</evidence>
<feature type="region of interest" description="Disordered" evidence="1">
    <location>
        <begin position="137"/>
        <end position="222"/>
    </location>
</feature>
<dbReference type="AlphaFoldDB" id="V2Y4Q7"/>
<dbReference type="OrthoDB" id="3243413at2759"/>
<dbReference type="KEGG" id="mrr:Moror_9753"/>
<name>V2Y4Q7_MONRO</name>
<feature type="compositionally biased region" description="Polar residues" evidence="1">
    <location>
        <begin position="180"/>
        <end position="190"/>
    </location>
</feature>
<dbReference type="Proteomes" id="UP000017559">
    <property type="component" value="Unassembled WGS sequence"/>
</dbReference>
<keyword evidence="3" id="KW-1185">Reference proteome</keyword>
<accession>V2Y4Q7</accession>
<sequence length="222" mass="23672">MPRRVKTPPPPGDVRFFTIYQPYPFNANMRSHIDRLQSFIVLVQSYLATILIEVKKGFTDTDMGLVGSTAWTKYKANAAPHPKDPVVLSGVWAVKGRGATPGMTQIRSSVQVNSSSNRHGPIPSIVTSSAKIGAWGKGKPSFSNMDTSSKSQPAASKPKDASAWGAPNPRITPATPPVLISTSKAANSSNGHKDYNDGTPPYPPPRLSGSNGTAHPSILRSL</sequence>
<gene>
    <name evidence="2" type="ORF">Moror_9753</name>
</gene>
<dbReference type="HOGENOM" id="CLU_1245682_0_0_1"/>
<evidence type="ECO:0000313" key="3">
    <source>
        <dbReference type="Proteomes" id="UP000017559"/>
    </source>
</evidence>
<comment type="caution">
    <text evidence="2">The sequence shown here is derived from an EMBL/GenBank/DDBJ whole genome shotgun (WGS) entry which is preliminary data.</text>
</comment>
<reference evidence="2 3" key="1">
    <citation type="journal article" date="2014" name="BMC Genomics">
        <title>Genome and secretome analysis of the hemibiotrophic fungal pathogen, Moniliophthora roreri, which causes frosty pod rot disease of cacao: mechanisms of the biotrophic and necrotrophic phases.</title>
        <authorList>
            <person name="Meinhardt L.W."/>
            <person name="Costa G.G.L."/>
            <person name="Thomazella D.P.T."/>
            <person name="Teixeira P.J.P.L."/>
            <person name="Carazzolle M.F."/>
            <person name="Schuster S.C."/>
            <person name="Carlson J.E."/>
            <person name="Guiltinan M.J."/>
            <person name="Mieczkowski P."/>
            <person name="Farmer A."/>
            <person name="Ramaraj T."/>
            <person name="Crozier J."/>
            <person name="Davis R.E."/>
            <person name="Shao J."/>
            <person name="Melnick R.L."/>
            <person name="Pereira G.A.G."/>
            <person name="Bailey B.A."/>
        </authorList>
    </citation>
    <scope>NUCLEOTIDE SEQUENCE [LARGE SCALE GENOMIC DNA]</scope>
    <source>
        <strain evidence="2 3">MCA 2997</strain>
    </source>
</reference>
<dbReference type="EMBL" id="AWSO01000914">
    <property type="protein sequence ID" value="ESK86609.1"/>
    <property type="molecule type" value="Genomic_DNA"/>
</dbReference>
<organism evidence="2 3">
    <name type="scientific">Moniliophthora roreri (strain MCA 2997)</name>
    <name type="common">Cocoa frosty pod rot fungus</name>
    <name type="synonym">Crinipellis roreri</name>
    <dbReference type="NCBI Taxonomy" id="1381753"/>
    <lineage>
        <taxon>Eukaryota</taxon>
        <taxon>Fungi</taxon>
        <taxon>Dikarya</taxon>
        <taxon>Basidiomycota</taxon>
        <taxon>Agaricomycotina</taxon>
        <taxon>Agaricomycetes</taxon>
        <taxon>Agaricomycetidae</taxon>
        <taxon>Agaricales</taxon>
        <taxon>Marasmiineae</taxon>
        <taxon>Marasmiaceae</taxon>
        <taxon>Moniliophthora</taxon>
    </lineage>
</organism>